<dbReference type="Proteomes" id="UP000005101">
    <property type="component" value="Unassembled WGS sequence"/>
</dbReference>
<dbReference type="EMBL" id="EQ973215">
    <property type="protein sequence ID" value="EFR54634.1"/>
    <property type="molecule type" value="Genomic_DNA"/>
</dbReference>
<proteinExistence type="predicted"/>
<name>A0ABN0BP25_BACFG</name>
<organism evidence="1 2">
    <name type="scientific">Bacteroides fragilis 3_1_12</name>
    <dbReference type="NCBI Taxonomy" id="457424"/>
    <lineage>
        <taxon>Bacteria</taxon>
        <taxon>Pseudomonadati</taxon>
        <taxon>Bacteroidota</taxon>
        <taxon>Bacteroidia</taxon>
        <taxon>Bacteroidales</taxon>
        <taxon>Bacteroidaceae</taxon>
        <taxon>Bacteroides</taxon>
    </lineage>
</organism>
<accession>A0ABN0BP25</accession>
<evidence type="ECO:0000313" key="2">
    <source>
        <dbReference type="Proteomes" id="UP000005101"/>
    </source>
</evidence>
<protein>
    <submittedName>
        <fullName evidence="1">Uncharacterized protein</fullName>
    </submittedName>
</protein>
<sequence length="301" mass="32856">MRCHFKFLNLRIYSPQPAACLAHDLRNVNPFRGVRLRHDTCLRVQERLAFPAVIGRDLAVTVTVAAQHLGVTHLLALDGAVYLLLQPIRTHHVPGAAPFRGVPQGFQFKESLILQVAGLVQNDKGGLHRAEVIHQVFVHVRVTSLAVHPELGGDLAHQLQLGLHLRAVDIHGVPMVLHVIPCRERLADVGDVAQDGRKARLLRELQLGGDILERGGLGGLPLHVGAEAHAQPPGDAYPCALAQGFVRLAVLDGTVHRGADAEGGGMFRVARIVRTVGDYRSQNLLFLRFCNHNSNAVLMLF</sequence>
<reference evidence="1 2" key="1">
    <citation type="submission" date="2008-12" db="EMBL/GenBank/DDBJ databases">
        <title>Annotation of Bacteroides fragilis strain 3_1_12.</title>
        <authorList>
            <consortium name="The Broad Institute Genome Sequencing Platform"/>
            <person name="Ward D."/>
            <person name="Young S.K."/>
            <person name="Kodira C.D."/>
            <person name="Zeng Q."/>
            <person name="Koehrsen M."/>
            <person name="Alvarado L."/>
            <person name="Berlin A."/>
            <person name="Borenstein D."/>
            <person name="Chen Z."/>
            <person name="Engels R."/>
            <person name="Freedman E."/>
            <person name="Gellesch M."/>
            <person name="Goldberg J."/>
            <person name="Griggs A."/>
            <person name="Gujja S."/>
            <person name="Heiman D."/>
            <person name="Hepburn T."/>
            <person name="Howarth C."/>
            <person name="Jen D."/>
            <person name="Larson L."/>
            <person name="Lewis B."/>
            <person name="Mehta T."/>
            <person name="Park D."/>
            <person name="Pearson M."/>
            <person name="Roberts A."/>
            <person name="Saif S."/>
            <person name="Shea T."/>
            <person name="Shenoy N."/>
            <person name="Sisk P."/>
            <person name="Stolte C."/>
            <person name="Sykes S."/>
            <person name="Walk T."/>
            <person name="White J."/>
            <person name="Yandava C."/>
            <person name="Allen-Vercoe E."/>
            <person name="Strauss J."/>
            <person name="Ambrose C."/>
            <person name="Lander E."/>
            <person name="Nusbaum C."/>
            <person name="Galagan J."/>
            <person name="Birren B."/>
        </authorList>
    </citation>
    <scope>NUCLEOTIDE SEQUENCE [LARGE SCALE GENOMIC DNA]</scope>
    <source>
        <strain evidence="1 2">3_1_12</strain>
    </source>
</reference>
<keyword evidence="2" id="KW-1185">Reference proteome</keyword>
<evidence type="ECO:0000313" key="1">
    <source>
        <dbReference type="EMBL" id="EFR54634.1"/>
    </source>
</evidence>
<gene>
    <name evidence="1" type="ORF">BFAG_03332</name>
</gene>